<evidence type="ECO:0000259" key="2">
    <source>
        <dbReference type="PROSITE" id="PS50181"/>
    </source>
</evidence>
<dbReference type="PANTHER" id="PTHR13318">
    <property type="entry name" value="PARTNER OF PAIRED, ISOFORM B-RELATED"/>
    <property type="match status" value="1"/>
</dbReference>
<evidence type="ECO:0000313" key="3">
    <source>
        <dbReference type="EMBL" id="KAI9264971.1"/>
    </source>
</evidence>
<feature type="compositionally biased region" description="Low complexity" evidence="1">
    <location>
        <begin position="111"/>
        <end position="128"/>
    </location>
</feature>
<evidence type="ECO:0000313" key="4">
    <source>
        <dbReference type="Proteomes" id="UP001209540"/>
    </source>
</evidence>
<dbReference type="EMBL" id="JAIXMP010000011">
    <property type="protein sequence ID" value="KAI9264971.1"/>
    <property type="molecule type" value="Genomic_DNA"/>
</dbReference>
<dbReference type="AlphaFoldDB" id="A0AAD5KFI6"/>
<proteinExistence type="predicted"/>
<dbReference type="Gene3D" id="3.80.10.10">
    <property type="entry name" value="Ribonuclease Inhibitor"/>
    <property type="match status" value="1"/>
</dbReference>
<dbReference type="Gene3D" id="1.20.1280.50">
    <property type="match status" value="1"/>
</dbReference>
<reference evidence="3" key="2">
    <citation type="submission" date="2023-02" db="EMBL/GenBank/DDBJ databases">
        <authorList>
            <consortium name="DOE Joint Genome Institute"/>
            <person name="Mondo S.J."/>
            <person name="Chang Y."/>
            <person name="Wang Y."/>
            <person name="Ahrendt S."/>
            <person name="Andreopoulos W."/>
            <person name="Barry K."/>
            <person name="Beard J."/>
            <person name="Benny G.L."/>
            <person name="Blankenship S."/>
            <person name="Bonito G."/>
            <person name="Cuomo C."/>
            <person name="Desiro A."/>
            <person name="Gervers K.A."/>
            <person name="Hundley H."/>
            <person name="Kuo A."/>
            <person name="LaButti K."/>
            <person name="Lang B.F."/>
            <person name="Lipzen A."/>
            <person name="O'Donnell K."/>
            <person name="Pangilinan J."/>
            <person name="Reynolds N."/>
            <person name="Sandor L."/>
            <person name="Smith M.W."/>
            <person name="Tsang A."/>
            <person name="Grigoriev I.V."/>
            <person name="Stajich J.E."/>
            <person name="Spatafora J.W."/>
        </authorList>
    </citation>
    <scope>NUCLEOTIDE SEQUENCE</scope>
    <source>
        <strain evidence="3">RSA 2281</strain>
    </source>
</reference>
<dbReference type="SUPFAM" id="SSF81383">
    <property type="entry name" value="F-box domain"/>
    <property type="match status" value="1"/>
</dbReference>
<keyword evidence="4" id="KW-1185">Reference proteome</keyword>
<feature type="region of interest" description="Disordered" evidence="1">
    <location>
        <begin position="111"/>
        <end position="139"/>
    </location>
</feature>
<accession>A0AAD5KFI6</accession>
<reference evidence="3" key="1">
    <citation type="journal article" date="2022" name="IScience">
        <title>Evolution of zygomycete secretomes and the origins of terrestrial fungal ecologies.</title>
        <authorList>
            <person name="Chang Y."/>
            <person name="Wang Y."/>
            <person name="Mondo S."/>
            <person name="Ahrendt S."/>
            <person name="Andreopoulos W."/>
            <person name="Barry K."/>
            <person name="Beard J."/>
            <person name="Benny G.L."/>
            <person name="Blankenship S."/>
            <person name="Bonito G."/>
            <person name="Cuomo C."/>
            <person name="Desiro A."/>
            <person name="Gervers K.A."/>
            <person name="Hundley H."/>
            <person name="Kuo A."/>
            <person name="LaButti K."/>
            <person name="Lang B.F."/>
            <person name="Lipzen A."/>
            <person name="O'Donnell K."/>
            <person name="Pangilinan J."/>
            <person name="Reynolds N."/>
            <person name="Sandor L."/>
            <person name="Smith M.E."/>
            <person name="Tsang A."/>
            <person name="Grigoriev I.V."/>
            <person name="Stajich J.E."/>
            <person name="Spatafora J.W."/>
        </authorList>
    </citation>
    <scope>NUCLEOTIDE SEQUENCE</scope>
    <source>
        <strain evidence="3">RSA 2281</strain>
    </source>
</reference>
<name>A0AAD5KFI6_9FUNG</name>
<feature type="compositionally biased region" description="Low complexity" evidence="1">
    <location>
        <begin position="505"/>
        <end position="528"/>
    </location>
</feature>
<dbReference type="Proteomes" id="UP001209540">
    <property type="component" value="Unassembled WGS sequence"/>
</dbReference>
<evidence type="ECO:0000256" key="1">
    <source>
        <dbReference type="SAM" id="MobiDB-lite"/>
    </source>
</evidence>
<protein>
    <recommendedName>
        <fullName evidence="2">F-box domain-containing protein</fullName>
    </recommendedName>
</protein>
<dbReference type="GO" id="GO:0031146">
    <property type="term" value="P:SCF-dependent proteasomal ubiquitin-dependent protein catabolic process"/>
    <property type="evidence" value="ECO:0007669"/>
    <property type="project" value="TreeGrafter"/>
</dbReference>
<dbReference type="InterPro" id="IPR036047">
    <property type="entry name" value="F-box-like_dom_sf"/>
</dbReference>
<gene>
    <name evidence="3" type="ORF">BDA99DRAFT_604290</name>
</gene>
<comment type="caution">
    <text evidence="3">The sequence shown here is derived from an EMBL/GenBank/DDBJ whole genome shotgun (WGS) entry which is preliminary data.</text>
</comment>
<dbReference type="InterPro" id="IPR001810">
    <property type="entry name" value="F-box_dom"/>
</dbReference>
<sequence length="737" mass="83698">MPDLFHHLPFEVICVIFTLLDQPSCLESMKVCHDWFNRVPRHSTTLWRQVNFYDIWTKSNPCLLRCLGIHVREVIISYRSLNTLMTILKIRCQSTVSSLIIQCGNSNRIISSTDTSSSSSSSNSNSRSNTRKNDDINSAATTPKTSVLIDNFFQGLEKGKNQLTRLSISDLSYDISLLKIARTCPHLTYLSISLDKSYEARQQRQMPIITTTGEGEEDEGEPNTTLNNSNIEREADPHHSLLEPIQPLLPKLIHLQLDTSYDFNTKIIPFLHQCPFLRRIEFSPFIDLELHIIRTPADHNDIDFCRILELCPWIESLECNFMNYPENTMDGDDLLSGWISHHSLAMLPDTKKATTRRATIHEKEGTKTSSTLHAFKFANDLMDRSNRVIGVLEKESSTLESLCLKQAIPGSELGGGNGWEKMRDIKLPHLEDLAIIGNMVNKKYLVPFLSHHTDTLTHLSLTEQLASSSEIMQVVSQMQHLKRIAVCMTGVNRSFRILPLRRRQQQQTSSQEQPQQQSQQLQRSNRYSCPHRTSQSSRQLHRTRSFLGPFFPSLPDNICLLENISSLQEIDMRGIHLSDAALDIFGHMHSLQSLTLVDAPTEPRAVTSEGLLGFVTLKTHQGTLSSLQHLTLSYFVSLDDNVMAALGEIHTLRSLCISICNSVTDSGLRQFIDGITARNGTNNSRPDVIHGNDQHPFSSLSVYQCRKITEDGLQYAYDKLGIFKVTYWKHYMNYKSL</sequence>
<feature type="domain" description="F-box" evidence="2">
    <location>
        <begin position="2"/>
        <end position="50"/>
    </location>
</feature>
<organism evidence="3 4">
    <name type="scientific">Phascolomyces articulosus</name>
    <dbReference type="NCBI Taxonomy" id="60185"/>
    <lineage>
        <taxon>Eukaryota</taxon>
        <taxon>Fungi</taxon>
        <taxon>Fungi incertae sedis</taxon>
        <taxon>Mucoromycota</taxon>
        <taxon>Mucoromycotina</taxon>
        <taxon>Mucoromycetes</taxon>
        <taxon>Mucorales</taxon>
        <taxon>Lichtheimiaceae</taxon>
        <taxon>Phascolomyces</taxon>
    </lineage>
</organism>
<dbReference type="GO" id="GO:0019005">
    <property type="term" value="C:SCF ubiquitin ligase complex"/>
    <property type="evidence" value="ECO:0007669"/>
    <property type="project" value="TreeGrafter"/>
</dbReference>
<feature type="region of interest" description="Disordered" evidence="1">
    <location>
        <begin position="501"/>
        <end position="540"/>
    </location>
</feature>
<dbReference type="PANTHER" id="PTHR13318:SF95">
    <property type="entry name" value="F-BOX PROTEIN YLR352W"/>
    <property type="match status" value="1"/>
</dbReference>
<dbReference type="PROSITE" id="PS50181">
    <property type="entry name" value="FBOX"/>
    <property type="match status" value="1"/>
</dbReference>
<dbReference type="InterPro" id="IPR032675">
    <property type="entry name" value="LRR_dom_sf"/>
</dbReference>
<dbReference type="SUPFAM" id="SSF52047">
    <property type="entry name" value="RNI-like"/>
    <property type="match status" value="1"/>
</dbReference>